<evidence type="ECO:0000313" key="1">
    <source>
        <dbReference type="EMBL" id="QMP84076.1"/>
    </source>
</evidence>
<reference evidence="1 2" key="1">
    <citation type="submission" date="2020-04" db="EMBL/GenBank/DDBJ databases">
        <authorList>
            <person name="Martino G."/>
            <person name="Holtappels D."/>
            <person name="Wagemans J."/>
            <person name="Lavigne R."/>
            <person name="Turina M."/>
            <person name="Ciuffo M."/>
        </authorList>
    </citation>
    <scope>NUCLEOTIDE SEQUENCE [LARGE SCALE GENOMIC DNA]</scope>
</reference>
<protein>
    <submittedName>
        <fullName evidence="1">Putative Rz1 protein</fullName>
    </submittedName>
</protein>
<organism evidence="1 2">
    <name type="scientific">Pseudomonas phage phiB1_1</name>
    <dbReference type="NCBI Taxonomy" id="2755402"/>
    <lineage>
        <taxon>Viruses</taxon>
        <taxon>Duplodnaviria</taxon>
        <taxon>Heunggongvirae</taxon>
        <taxon>Uroviricota</taxon>
        <taxon>Caudoviricetes</taxon>
        <taxon>Autographivirales</taxon>
        <taxon>Autoscriptoviridae</taxon>
        <taxon>Krylovirinae</taxon>
        <taxon>Torinorumvirus</taxon>
        <taxon>Torinorumvirus B11</taxon>
    </lineage>
</organism>
<dbReference type="Proteomes" id="UP000515318">
    <property type="component" value="Segment"/>
</dbReference>
<dbReference type="EMBL" id="MT354570">
    <property type="protein sequence ID" value="QMP84076.1"/>
    <property type="molecule type" value="Genomic_DNA"/>
</dbReference>
<proteinExistence type="predicted"/>
<evidence type="ECO:0000313" key="2">
    <source>
        <dbReference type="Proteomes" id="UP000515318"/>
    </source>
</evidence>
<keyword evidence="2" id="KW-1185">Reference proteome</keyword>
<gene>
    <name evidence="1" type="ORF">phiB1_1_49</name>
</gene>
<accession>A0A7D7FGB6</accession>
<sequence length="42" mass="4379">MQEFSPCQHPLVDVTSSGGLSQGLLDYSAAIDQCNALNGLTP</sequence>
<name>A0A7D7FGB6_9CAUD</name>